<evidence type="ECO:0000313" key="2">
    <source>
        <dbReference type="EMBL" id="QSB05250.1"/>
    </source>
</evidence>
<accession>A0A895XSL0</accession>
<proteinExistence type="predicted"/>
<feature type="region of interest" description="Disordered" evidence="1">
    <location>
        <begin position="1"/>
        <end position="33"/>
    </location>
</feature>
<organism evidence="2 3">
    <name type="scientific">Natronoglycomyces albus</name>
    <dbReference type="NCBI Taxonomy" id="2811108"/>
    <lineage>
        <taxon>Bacteria</taxon>
        <taxon>Bacillati</taxon>
        <taxon>Actinomycetota</taxon>
        <taxon>Actinomycetes</taxon>
        <taxon>Glycomycetales</taxon>
        <taxon>Glycomycetaceae</taxon>
        <taxon>Natronoglycomyces</taxon>
    </lineage>
</organism>
<evidence type="ECO:0000256" key="1">
    <source>
        <dbReference type="SAM" id="MobiDB-lite"/>
    </source>
</evidence>
<dbReference type="RefSeq" id="WP_213171254.1">
    <property type="nucleotide sequence ID" value="NZ_CP070496.1"/>
</dbReference>
<feature type="compositionally biased region" description="Basic and acidic residues" evidence="1">
    <location>
        <begin position="1"/>
        <end position="22"/>
    </location>
</feature>
<dbReference type="KEGG" id="nav:JQS30_16090"/>
<keyword evidence="3" id="KW-1185">Reference proteome</keyword>
<dbReference type="InterPro" id="IPR027635">
    <property type="entry name" value="Lantibiotic2_lead_pep_dom"/>
</dbReference>
<sequence length="81" mass="8702">MDKIRAWKDPEYRRSLGNDAPDHPVGQPGLEPITDAELTDVGVGGASGTGHIGTMGCCWCLPWYSGWTRCGLVCNPKQPCA</sequence>
<name>A0A895XSL0_9ACTN</name>
<dbReference type="AlphaFoldDB" id="A0A895XSL0"/>
<dbReference type="Proteomes" id="UP000662939">
    <property type="component" value="Chromosome"/>
</dbReference>
<dbReference type="GO" id="GO:0042742">
    <property type="term" value="P:defense response to bacterium"/>
    <property type="evidence" value="ECO:0007669"/>
    <property type="project" value="InterPro"/>
</dbReference>
<gene>
    <name evidence="2" type="ORF">JQS30_16090</name>
</gene>
<reference evidence="2" key="1">
    <citation type="submission" date="2021-02" db="EMBL/GenBank/DDBJ databases">
        <title>Natronoglycomyces albus gen. nov., sp. nov, a haloalkaliphilic actinobacterium from a soda solonchak soil.</title>
        <authorList>
            <person name="Sorokin D.Y."/>
            <person name="Khijniak T.V."/>
            <person name="Zakharycheva A.P."/>
            <person name="Boueva O.V."/>
            <person name="Ariskina E.V."/>
            <person name="Hahnke R.L."/>
            <person name="Bunk B."/>
            <person name="Sproer C."/>
            <person name="Schumann P."/>
            <person name="Evtushenko L.I."/>
            <person name="Kublanov I.V."/>
        </authorList>
    </citation>
    <scope>NUCLEOTIDE SEQUENCE</scope>
    <source>
        <strain evidence="2">DSM 106290</strain>
    </source>
</reference>
<dbReference type="NCBIfam" id="TIGR03898">
    <property type="entry name" value="lanti_MRSA_kill"/>
    <property type="match status" value="1"/>
</dbReference>
<dbReference type="EMBL" id="CP070496">
    <property type="protein sequence ID" value="QSB05250.1"/>
    <property type="molecule type" value="Genomic_DNA"/>
</dbReference>
<evidence type="ECO:0000313" key="3">
    <source>
        <dbReference type="Proteomes" id="UP000662939"/>
    </source>
</evidence>
<protein>
    <submittedName>
        <fullName evidence="2">Mersacidin/lichenicidin family type 2 lantibiotic</fullName>
    </submittedName>
</protein>